<dbReference type="EMBL" id="QKKF02031336">
    <property type="protein sequence ID" value="RZF34477.1"/>
    <property type="molecule type" value="Genomic_DNA"/>
</dbReference>
<evidence type="ECO:0000259" key="2">
    <source>
        <dbReference type="SMART" id="SM00462"/>
    </source>
</evidence>
<dbReference type="InParanoid" id="A0A482WLQ5"/>
<protein>
    <recommendedName>
        <fullName evidence="2">PID domain-containing protein</fullName>
    </recommendedName>
</protein>
<gene>
    <name evidence="3" type="ORF">LSTR_LSTR014098</name>
</gene>
<dbReference type="SMR" id="A0A482WLQ5"/>
<accession>A0A482WLQ5</accession>
<feature type="compositionally biased region" description="Acidic residues" evidence="1">
    <location>
        <begin position="570"/>
        <end position="580"/>
    </location>
</feature>
<feature type="compositionally biased region" description="Basic and acidic residues" evidence="1">
    <location>
        <begin position="327"/>
        <end position="338"/>
    </location>
</feature>
<dbReference type="InterPro" id="IPR011993">
    <property type="entry name" value="PH-like_dom_sf"/>
</dbReference>
<comment type="caution">
    <text evidence="3">The sequence shown here is derived from an EMBL/GenBank/DDBJ whole genome shotgun (WGS) entry which is preliminary data.</text>
</comment>
<dbReference type="Gene3D" id="2.30.29.30">
    <property type="entry name" value="Pleckstrin-homology domain (PH domain)/Phosphotyrosine-binding domain (PTB)"/>
    <property type="match status" value="1"/>
</dbReference>
<dbReference type="PANTHER" id="PTHR11232:SF2">
    <property type="entry name" value="FI05246P"/>
    <property type="match status" value="1"/>
</dbReference>
<dbReference type="SMART" id="SM00462">
    <property type="entry name" value="PTB"/>
    <property type="match status" value="1"/>
</dbReference>
<dbReference type="STRING" id="195883.A0A482WLQ5"/>
<feature type="region of interest" description="Disordered" evidence="1">
    <location>
        <begin position="533"/>
        <end position="600"/>
    </location>
</feature>
<sequence>MEVYGKEDLKERAIKSLKQSLARLWRRRSVTITEYDPCYKVAYLGNVITGWAKGDGCVEKPLCTLWKNYNSSSKPDVQMKLTVTQSGLKAVTKQHGLTEYWSHRVTYCAAPAAFPKVFCWVYRHEGRKLKQELRCHAVLCRKESTAQRMADELSIRLVQALHEFKRDKLSRQNARLSLANAVYDNPSLPRRKILLSTGSHNYRPPLERSKSAPKLMSIEESLEEYEEAELRKSFRRPRFNSSFARVEDFQQKTSSKPSELFRRSIRKCSKLSPKIDSSSLLKDTVEERADLLAQSLGANKNDDNNNDELQENKVVEDPSGNDDVSDEERQKWVPRDLNFDEDDDMTTDTETDDVASRVGSSISEDECCPLEDLSLHLVSGYRGIKEEEDDILPTGYRETTTKRLDSVGEEEDDNCLQIPGYNDDYGSRNSVVHLDSERVDERTEVVDEALPNSYNTNSLVRDRKKMFERLQQRSASVGNIENINAALQMNLVQQNGGEIKPYRSALVQNRRKMFESPFQECTFPDKNYLELEEDSTPSLQSISSGSDTSSKADLGLRTGNNPKPHYDLDSLSEEDSDESGYVESVPVDGSDDKERDLPHHQLMKPCVLTPKTACLQV</sequence>
<dbReference type="PANTHER" id="PTHR11232">
    <property type="entry name" value="PHOSPHOTYROSINE INTERACTION DOMAIN-CONTAINING FAMILY MEMBER"/>
    <property type="match status" value="1"/>
</dbReference>
<feature type="compositionally biased region" description="Acidic residues" evidence="1">
    <location>
        <begin position="339"/>
        <end position="351"/>
    </location>
</feature>
<reference evidence="3 4" key="1">
    <citation type="journal article" date="2017" name="Gigascience">
        <title>Genome sequence of the small brown planthopper, Laodelphax striatellus.</title>
        <authorList>
            <person name="Zhu J."/>
            <person name="Jiang F."/>
            <person name="Wang X."/>
            <person name="Yang P."/>
            <person name="Bao Y."/>
            <person name="Zhao W."/>
            <person name="Wang W."/>
            <person name="Lu H."/>
            <person name="Wang Q."/>
            <person name="Cui N."/>
            <person name="Li J."/>
            <person name="Chen X."/>
            <person name="Luo L."/>
            <person name="Yu J."/>
            <person name="Kang L."/>
            <person name="Cui F."/>
        </authorList>
    </citation>
    <scope>NUCLEOTIDE SEQUENCE [LARGE SCALE GENOMIC DNA]</scope>
    <source>
        <strain evidence="3">Lst14</strain>
    </source>
</reference>
<evidence type="ECO:0000256" key="1">
    <source>
        <dbReference type="SAM" id="MobiDB-lite"/>
    </source>
</evidence>
<dbReference type="AlphaFoldDB" id="A0A482WLQ5"/>
<feature type="region of interest" description="Disordered" evidence="1">
    <location>
        <begin position="295"/>
        <end position="351"/>
    </location>
</feature>
<name>A0A482WLQ5_LAOST</name>
<keyword evidence="4" id="KW-1185">Reference proteome</keyword>
<organism evidence="3 4">
    <name type="scientific">Laodelphax striatellus</name>
    <name type="common">Small brown planthopper</name>
    <name type="synonym">Delphax striatella</name>
    <dbReference type="NCBI Taxonomy" id="195883"/>
    <lineage>
        <taxon>Eukaryota</taxon>
        <taxon>Metazoa</taxon>
        <taxon>Ecdysozoa</taxon>
        <taxon>Arthropoda</taxon>
        <taxon>Hexapoda</taxon>
        <taxon>Insecta</taxon>
        <taxon>Pterygota</taxon>
        <taxon>Neoptera</taxon>
        <taxon>Paraneoptera</taxon>
        <taxon>Hemiptera</taxon>
        <taxon>Auchenorrhyncha</taxon>
        <taxon>Fulgoroidea</taxon>
        <taxon>Delphacidae</taxon>
        <taxon>Criomorphinae</taxon>
        <taxon>Laodelphax</taxon>
    </lineage>
</organism>
<dbReference type="SUPFAM" id="SSF50729">
    <property type="entry name" value="PH domain-like"/>
    <property type="match status" value="1"/>
</dbReference>
<dbReference type="InterPro" id="IPR051133">
    <property type="entry name" value="Adapter_Engulfment-Domain"/>
</dbReference>
<proteinExistence type="predicted"/>
<feature type="compositionally biased region" description="Polar residues" evidence="1">
    <location>
        <begin position="536"/>
        <end position="551"/>
    </location>
</feature>
<feature type="compositionally biased region" description="Basic and acidic residues" evidence="1">
    <location>
        <begin position="590"/>
        <end position="599"/>
    </location>
</feature>
<dbReference type="CDD" id="cd01214">
    <property type="entry name" value="PTB_FAM43A"/>
    <property type="match status" value="1"/>
</dbReference>
<dbReference type="OrthoDB" id="5962185at2759"/>
<dbReference type="Pfam" id="PF14719">
    <property type="entry name" value="PID_2"/>
    <property type="match status" value="1"/>
</dbReference>
<dbReference type="Proteomes" id="UP000291343">
    <property type="component" value="Unassembled WGS sequence"/>
</dbReference>
<feature type="domain" description="PID" evidence="2">
    <location>
        <begin position="34"/>
        <end position="166"/>
    </location>
</feature>
<evidence type="ECO:0000313" key="3">
    <source>
        <dbReference type="EMBL" id="RZF34477.1"/>
    </source>
</evidence>
<dbReference type="InterPro" id="IPR006020">
    <property type="entry name" value="PTB/PI_dom"/>
</dbReference>
<evidence type="ECO:0000313" key="4">
    <source>
        <dbReference type="Proteomes" id="UP000291343"/>
    </source>
</evidence>
<dbReference type="InterPro" id="IPR033930">
    <property type="entry name" value="FAM43A/B_PTB"/>
</dbReference>